<name>B4GI20_DROPE</name>
<reference evidence="3 4" key="1">
    <citation type="journal article" date="2007" name="Nature">
        <title>Evolution of genes and genomes on the Drosophila phylogeny.</title>
        <authorList>
            <consortium name="Drosophila 12 Genomes Consortium"/>
            <person name="Clark A.G."/>
            <person name="Eisen M.B."/>
            <person name="Smith D.R."/>
            <person name="Bergman C.M."/>
            <person name="Oliver B."/>
            <person name="Markow T.A."/>
            <person name="Kaufman T.C."/>
            <person name="Kellis M."/>
            <person name="Gelbart W."/>
            <person name="Iyer V.N."/>
            <person name="Pollard D.A."/>
            <person name="Sackton T.B."/>
            <person name="Larracuente A.M."/>
            <person name="Singh N.D."/>
            <person name="Abad J.P."/>
            <person name="Abt D.N."/>
            <person name="Adryan B."/>
            <person name="Aguade M."/>
            <person name="Akashi H."/>
            <person name="Anderson W.W."/>
            <person name="Aquadro C.F."/>
            <person name="Ardell D.H."/>
            <person name="Arguello R."/>
            <person name="Artieri C.G."/>
            <person name="Barbash D.A."/>
            <person name="Barker D."/>
            <person name="Barsanti P."/>
            <person name="Batterham P."/>
            <person name="Batzoglou S."/>
            <person name="Begun D."/>
            <person name="Bhutkar A."/>
            <person name="Blanco E."/>
            <person name="Bosak S.A."/>
            <person name="Bradley R.K."/>
            <person name="Brand A.D."/>
            <person name="Brent M.R."/>
            <person name="Brooks A.N."/>
            <person name="Brown R.H."/>
            <person name="Butlin R.K."/>
            <person name="Caggese C."/>
            <person name="Calvi B.R."/>
            <person name="Bernardo de Carvalho A."/>
            <person name="Caspi A."/>
            <person name="Castrezana S."/>
            <person name="Celniker S.E."/>
            <person name="Chang J.L."/>
            <person name="Chapple C."/>
            <person name="Chatterji S."/>
            <person name="Chinwalla A."/>
            <person name="Civetta A."/>
            <person name="Clifton S.W."/>
            <person name="Comeron J.M."/>
            <person name="Costello J.C."/>
            <person name="Coyne J.A."/>
            <person name="Daub J."/>
            <person name="David R.G."/>
            <person name="Delcher A.L."/>
            <person name="Delehaunty K."/>
            <person name="Do C.B."/>
            <person name="Ebling H."/>
            <person name="Edwards K."/>
            <person name="Eickbush T."/>
            <person name="Evans J.D."/>
            <person name="Filipski A."/>
            <person name="Findeiss S."/>
            <person name="Freyhult E."/>
            <person name="Fulton L."/>
            <person name="Fulton R."/>
            <person name="Garcia A.C."/>
            <person name="Gardiner A."/>
            <person name="Garfield D.A."/>
            <person name="Garvin B.E."/>
            <person name="Gibson G."/>
            <person name="Gilbert D."/>
            <person name="Gnerre S."/>
            <person name="Godfrey J."/>
            <person name="Good R."/>
            <person name="Gotea V."/>
            <person name="Gravely B."/>
            <person name="Greenberg A.J."/>
            <person name="Griffiths-Jones S."/>
            <person name="Gross S."/>
            <person name="Guigo R."/>
            <person name="Gustafson E.A."/>
            <person name="Haerty W."/>
            <person name="Hahn M.W."/>
            <person name="Halligan D.L."/>
            <person name="Halpern A.L."/>
            <person name="Halter G.M."/>
            <person name="Han M.V."/>
            <person name="Heger A."/>
            <person name="Hillier L."/>
            <person name="Hinrichs A.S."/>
            <person name="Holmes I."/>
            <person name="Hoskins R.A."/>
            <person name="Hubisz M.J."/>
            <person name="Hultmark D."/>
            <person name="Huntley M.A."/>
            <person name="Jaffe D.B."/>
            <person name="Jagadeeshan S."/>
            <person name="Jeck W.R."/>
            <person name="Johnson J."/>
            <person name="Jones C.D."/>
            <person name="Jordan W.C."/>
            <person name="Karpen G.H."/>
            <person name="Kataoka E."/>
            <person name="Keightley P.D."/>
            <person name="Kheradpour P."/>
            <person name="Kirkness E.F."/>
            <person name="Koerich L.B."/>
            <person name="Kristiansen K."/>
            <person name="Kudrna D."/>
            <person name="Kulathinal R.J."/>
            <person name="Kumar S."/>
            <person name="Kwok R."/>
            <person name="Lander E."/>
            <person name="Langley C.H."/>
            <person name="Lapoint R."/>
            <person name="Lazzaro B.P."/>
            <person name="Lee S.J."/>
            <person name="Levesque L."/>
            <person name="Li R."/>
            <person name="Lin C.F."/>
            <person name="Lin M.F."/>
            <person name="Lindblad-Toh K."/>
            <person name="Llopart A."/>
            <person name="Long M."/>
            <person name="Low L."/>
            <person name="Lozovsky E."/>
            <person name="Lu J."/>
            <person name="Luo M."/>
            <person name="Machado C.A."/>
            <person name="Makalowski W."/>
            <person name="Marzo M."/>
            <person name="Matsuda M."/>
            <person name="Matzkin L."/>
            <person name="McAllister B."/>
            <person name="McBride C.S."/>
            <person name="McKernan B."/>
            <person name="McKernan K."/>
            <person name="Mendez-Lago M."/>
            <person name="Minx P."/>
            <person name="Mollenhauer M.U."/>
            <person name="Montooth K."/>
            <person name="Mount S.M."/>
            <person name="Mu X."/>
            <person name="Myers E."/>
            <person name="Negre B."/>
            <person name="Newfeld S."/>
            <person name="Nielsen R."/>
            <person name="Noor M.A."/>
            <person name="O'Grady P."/>
            <person name="Pachter L."/>
            <person name="Papaceit M."/>
            <person name="Parisi M.J."/>
            <person name="Parisi M."/>
            <person name="Parts L."/>
            <person name="Pedersen J.S."/>
            <person name="Pesole G."/>
            <person name="Phillippy A.M."/>
            <person name="Ponting C.P."/>
            <person name="Pop M."/>
            <person name="Porcelli D."/>
            <person name="Powell J.R."/>
            <person name="Prohaska S."/>
            <person name="Pruitt K."/>
            <person name="Puig M."/>
            <person name="Quesneville H."/>
            <person name="Ram K.R."/>
            <person name="Rand D."/>
            <person name="Rasmussen M.D."/>
            <person name="Reed L.K."/>
            <person name="Reenan R."/>
            <person name="Reily A."/>
            <person name="Remington K.A."/>
            <person name="Rieger T.T."/>
            <person name="Ritchie M.G."/>
            <person name="Robin C."/>
            <person name="Rogers Y.H."/>
            <person name="Rohde C."/>
            <person name="Rozas J."/>
            <person name="Rubenfield M.J."/>
            <person name="Ruiz A."/>
            <person name="Russo S."/>
            <person name="Salzberg S.L."/>
            <person name="Sanchez-Gracia A."/>
            <person name="Saranga D.J."/>
            <person name="Sato H."/>
            <person name="Schaeffer S.W."/>
            <person name="Schatz M.C."/>
            <person name="Schlenke T."/>
            <person name="Schwartz R."/>
            <person name="Segarra C."/>
            <person name="Singh R.S."/>
            <person name="Sirot L."/>
            <person name="Sirota M."/>
            <person name="Sisneros N.B."/>
            <person name="Smith C.D."/>
            <person name="Smith T.F."/>
            <person name="Spieth J."/>
            <person name="Stage D.E."/>
            <person name="Stark A."/>
            <person name="Stephan W."/>
            <person name="Strausberg R.L."/>
            <person name="Strempel S."/>
            <person name="Sturgill D."/>
            <person name="Sutton G."/>
            <person name="Sutton G.G."/>
            <person name="Tao W."/>
            <person name="Teichmann S."/>
            <person name="Tobari Y.N."/>
            <person name="Tomimura Y."/>
            <person name="Tsolas J.M."/>
            <person name="Valente V.L."/>
            <person name="Venter E."/>
            <person name="Venter J.C."/>
            <person name="Vicario S."/>
            <person name="Vieira F.G."/>
            <person name="Vilella A.J."/>
            <person name="Villasante A."/>
            <person name="Walenz B."/>
            <person name="Wang J."/>
            <person name="Wasserman M."/>
            <person name="Watts T."/>
            <person name="Wilson D."/>
            <person name="Wilson R.K."/>
            <person name="Wing R.A."/>
            <person name="Wolfner M.F."/>
            <person name="Wong A."/>
            <person name="Wong G.K."/>
            <person name="Wu C.I."/>
            <person name="Wu G."/>
            <person name="Yamamoto D."/>
            <person name="Yang H.P."/>
            <person name="Yang S.P."/>
            <person name="Yorke J.A."/>
            <person name="Yoshida K."/>
            <person name="Zdobnov E."/>
            <person name="Zhang P."/>
            <person name="Zhang Y."/>
            <person name="Zimin A.V."/>
            <person name="Baldwin J."/>
            <person name="Abdouelleil A."/>
            <person name="Abdulkadir J."/>
            <person name="Abebe A."/>
            <person name="Abera B."/>
            <person name="Abreu J."/>
            <person name="Acer S.C."/>
            <person name="Aftuck L."/>
            <person name="Alexander A."/>
            <person name="An P."/>
            <person name="Anderson E."/>
            <person name="Anderson S."/>
            <person name="Arachi H."/>
            <person name="Azer M."/>
            <person name="Bachantsang P."/>
            <person name="Barry A."/>
            <person name="Bayul T."/>
            <person name="Berlin A."/>
            <person name="Bessette D."/>
            <person name="Bloom T."/>
            <person name="Blye J."/>
            <person name="Boguslavskiy L."/>
            <person name="Bonnet C."/>
            <person name="Boukhgalter B."/>
            <person name="Bourzgui I."/>
            <person name="Brown A."/>
            <person name="Cahill P."/>
            <person name="Channer S."/>
            <person name="Cheshatsang Y."/>
            <person name="Chuda L."/>
            <person name="Citroen M."/>
            <person name="Collymore A."/>
            <person name="Cooke P."/>
            <person name="Costello M."/>
            <person name="D'Aco K."/>
            <person name="Daza R."/>
            <person name="De Haan G."/>
            <person name="DeGray S."/>
            <person name="DeMaso C."/>
            <person name="Dhargay N."/>
            <person name="Dooley K."/>
            <person name="Dooley E."/>
            <person name="Doricent M."/>
            <person name="Dorje P."/>
            <person name="Dorjee K."/>
            <person name="Dupes A."/>
            <person name="Elong R."/>
            <person name="Falk J."/>
            <person name="Farina A."/>
            <person name="Faro S."/>
            <person name="Ferguson D."/>
            <person name="Fisher S."/>
            <person name="Foley C.D."/>
            <person name="Franke A."/>
            <person name="Friedrich D."/>
            <person name="Gadbois L."/>
            <person name="Gearin G."/>
            <person name="Gearin C.R."/>
            <person name="Giannoukos G."/>
            <person name="Goode T."/>
            <person name="Graham J."/>
            <person name="Grandbois E."/>
            <person name="Grewal S."/>
            <person name="Gyaltsen K."/>
            <person name="Hafez N."/>
            <person name="Hagos B."/>
            <person name="Hall J."/>
            <person name="Henson C."/>
            <person name="Hollinger A."/>
            <person name="Honan T."/>
            <person name="Huard M.D."/>
            <person name="Hughes L."/>
            <person name="Hurhula B."/>
            <person name="Husby M.E."/>
            <person name="Kamat A."/>
            <person name="Kanga B."/>
            <person name="Kashin S."/>
            <person name="Khazanovich D."/>
            <person name="Kisner P."/>
            <person name="Lance K."/>
            <person name="Lara M."/>
            <person name="Lee W."/>
            <person name="Lennon N."/>
            <person name="Letendre F."/>
            <person name="LeVine R."/>
            <person name="Lipovsky A."/>
            <person name="Liu X."/>
            <person name="Liu J."/>
            <person name="Liu S."/>
            <person name="Lokyitsang T."/>
            <person name="Lokyitsang Y."/>
            <person name="Lubonja R."/>
            <person name="Lui A."/>
            <person name="MacDonald P."/>
            <person name="Magnisalis V."/>
            <person name="Maru K."/>
            <person name="Matthews C."/>
            <person name="McCusker W."/>
            <person name="McDonough S."/>
            <person name="Mehta T."/>
            <person name="Meldrim J."/>
            <person name="Meneus L."/>
            <person name="Mihai O."/>
            <person name="Mihalev A."/>
            <person name="Mihova T."/>
            <person name="Mittelman R."/>
            <person name="Mlenga V."/>
            <person name="Montmayeur A."/>
            <person name="Mulrain L."/>
            <person name="Navidi A."/>
            <person name="Naylor J."/>
            <person name="Negash T."/>
            <person name="Nguyen T."/>
            <person name="Nguyen N."/>
            <person name="Nicol R."/>
            <person name="Norbu C."/>
            <person name="Norbu N."/>
            <person name="Novod N."/>
            <person name="O'Neill B."/>
            <person name="Osman S."/>
            <person name="Markiewicz E."/>
            <person name="Oyono O.L."/>
            <person name="Patti C."/>
            <person name="Phunkhang P."/>
            <person name="Pierre F."/>
            <person name="Priest M."/>
            <person name="Raghuraman S."/>
            <person name="Rege F."/>
            <person name="Reyes R."/>
            <person name="Rise C."/>
            <person name="Rogov P."/>
            <person name="Ross K."/>
            <person name="Ryan E."/>
            <person name="Settipalli S."/>
            <person name="Shea T."/>
            <person name="Sherpa N."/>
            <person name="Shi L."/>
            <person name="Shih D."/>
            <person name="Sparrow T."/>
            <person name="Spaulding J."/>
            <person name="Stalker J."/>
            <person name="Stange-Thomann N."/>
            <person name="Stavropoulos S."/>
            <person name="Stone C."/>
            <person name="Strader C."/>
            <person name="Tesfaye S."/>
            <person name="Thomson T."/>
            <person name="Thoulutsang Y."/>
            <person name="Thoulutsang D."/>
            <person name="Topham K."/>
            <person name="Topping I."/>
            <person name="Tsamla T."/>
            <person name="Vassiliev H."/>
            <person name="Vo A."/>
            <person name="Wangchuk T."/>
            <person name="Wangdi T."/>
            <person name="Weiand M."/>
            <person name="Wilkinson J."/>
            <person name="Wilson A."/>
            <person name="Yadav S."/>
            <person name="Young G."/>
            <person name="Yu Q."/>
            <person name="Zembek L."/>
            <person name="Zhong D."/>
            <person name="Zimmer A."/>
            <person name="Zwirko Z."/>
            <person name="Jaffe D.B."/>
            <person name="Alvarez P."/>
            <person name="Brockman W."/>
            <person name="Butler J."/>
            <person name="Chin C."/>
            <person name="Gnerre S."/>
            <person name="Grabherr M."/>
            <person name="Kleber M."/>
            <person name="Mauceli E."/>
            <person name="MacCallum I."/>
        </authorList>
    </citation>
    <scope>NUCLEOTIDE SEQUENCE [LARGE SCALE GENOMIC DNA]</scope>
    <source>
        <strain evidence="4">MSH-3 / Tucson 14011-0111.49</strain>
    </source>
</reference>
<organism evidence="4">
    <name type="scientific">Drosophila persimilis</name>
    <name type="common">Fruit fly</name>
    <dbReference type="NCBI Taxonomy" id="7234"/>
    <lineage>
        <taxon>Eukaryota</taxon>
        <taxon>Metazoa</taxon>
        <taxon>Ecdysozoa</taxon>
        <taxon>Arthropoda</taxon>
        <taxon>Hexapoda</taxon>
        <taxon>Insecta</taxon>
        <taxon>Pterygota</taxon>
        <taxon>Neoptera</taxon>
        <taxon>Endopterygota</taxon>
        <taxon>Diptera</taxon>
        <taxon>Brachycera</taxon>
        <taxon>Muscomorpha</taxon>
        <taxon>Ephydroidea</taxon>
        <taxon>Drosophilidae</taxon>
        <taxon>Drosophila</taxon>
        <taxon>Sophophora</taxon>
    </lineage>
</organism>
<keyword evidence="4" id="KW-1185">Reference proteome</keyword>
<feature type="chain" id="PRO_5002806575" evidence="2">
    <location>
        <begin position="31"/>
        <end position="507"/>
    </location>
</feature>
<dbReference type="OrthoDB" id="7871635at2759"/>
<gene>
    <name evidence="3" type="primary">Dper\GL17633</name>
    <name evidence="3" type="ORF">Dper_GL17633</name>
</gene>
<dbReference type="Proteomes" id="UP000008744">
    <property type="component" value="Unassembled WGS sequence"/>
</dbReference>
<evidence type="ECO:0000313" key="3">
    <source>
        <dbReference type="EMBL" id="EDW36140.1"/>
    </source>
</evidence>
<keyword evidence="2" id="KW-0732">Signal</keyword>
<feature type="signal peptide" evidence="2">
    <location>
        <begin position="1"/>
        <end position="30"/>
    </location>
</feature>
<dbReference type="OMA" id="YADTSWP"/>
<protein>
    <submittedName>
        <fullName evidence="3">GL17633</fullName>
    </submittedName>
</protein>
<feature type="region of interest" description="Disordered" evidence="1">
    <location>
        <begin position="231"/>
        <end position="294"/>
    </location>
</feature>
<sequence>MVMRSRGHINVRVPLMVMVMIVANLRQVSASYGRNVENGASGIWQKRRPDQDEWHDPSPLDFKKPVVDPELLFQQLEEFDQFGDPKVLDKGYIWGPKPNSAQQLQKEQKKNKLKDWLNRFHENEVLDGARGNQEIDDLITGPVMKNFNEKKDKSSQQLEQRHRQMEAFQNAAADLAFDRMINIQKEQGKGAKTVFLPLYPSAKPSLARPSLVKIAPAKPLNGKIHLASKAKCQKPLPSSPVTPRPSTCPATTFRPPTTRHTKMSSPKPLAPPSRPKCKHRKGKKKPKKLGTSSASSIEKRILALKQHALSILKNLNYLEMELLSQSPDICPRHQSHQGPIPKKKTKTGERLDRPTQPSLTQSKLHRGFFFGIRPASTKERLADLAASREEELRLQVKVWREHLQHLMARKRPFPKAKRFEAAPAAAARLEPVADTQLNLNSQPTPSSAAQSDYSPTVRMPVASDKKFAVRNYELNSNNRNLARRKKKKRKKKRKMVALLADDTPMRS</sequence>
<evidence type="ECO:0000256" key="2">
    <source>
        <dbReference type="SAM" id="SignalP"/>
    </source>
</evidence>
<accession>B4GI20</accession>
<proteinExistence type="predicted"/>
<feature type="region of interest" description="Disordered" evidence="1">
    <location>
        <begin position="472"/>
        <end position="507"/>
    </location>
</feature>
<feature type="region of interest" description="Disordered" evidence="1">
    <location>
        <begin position="331"/>
        <end position="358"/>
    </location>
</feature>
<dbReference type="HOGENOM" id="CLU_524060_0_0_1"/>
<feature type="compositionally biased region" description="Basic residues" evidence="1">
    <location>
        <begin position="275"/>
        <end position="288"/>
    </location>
</feature>
<evidence type="ECO:0000313" key="4">
    <source>
        <dbReference type="Proteomes" id="UP000008744"/>
    </source>
</evidence>
<dbReference type="PhylomeDB" id="B4GI20"/>
<feature type="compositionally biased region" description="Polar residues" evidence="1">
    <location>
        <begin position="436"/>
        <end position="454"/>
    </location>
</feature>
<dbReference type="KEGG" id="dpe:6592451"/>
<dbReference type="AlphaFoldDB" id="B4GI20"/>
<dbReference type="EMBL" id="CH479183">
    <property type="protein sequence ID" value="EDW36140.1"/>
    <property type="molecule type" value="Genomic_DNA"/>
</dbReference>
<evidence type="ECO:0000256" key="1">
    <source>
        <dbReference type="SAM" id="MobiDB-lite"/>
    </source>
</evidence>
<feature type="region of interest" description="Disordered" evidence="1">
    <location>
        <begin position="436"/>
        <end position="456"/>
    </location>
</feature>
<feature type="compositionally biased region" description="Basic residues" evidence="1">
    <location>
        <begin position="481"/>
        <end position="495"/>
    </location>
</feature>